<dbReference type="Proteomes" id="UP000281904">
    <property type="component" value="Chromosome"/>
</dbReference>
<reference evidence="1 2" key="1">
    <citation type="submission" date="2018-12" db="EMBL/GenBank/DDBJ databases">
        <authorList>
            <consortium name="Pathogen Informatics"/>
        </authorList>
    </citation>
    <scope>NUCLEOTIDE SEQUENCE [LARGE SCALE GENOMIC DNA]</scope>
    <source>
        <strain evidence="1 2">NCTC10036</strain>
    </source>
</reference>
<proteinExistence type="predicted"/>
<dbReference type="AlphaFoldDB" id="A0A3S5ARR1"/>
<accession>A0A3S5ARR1</accession>
<evidence type="ECO:0000313" key="2">
    <source>
        <dbReference type="Proteomes" id="UP000281904"/>
    </source>
</evidence>
<organism evidence="1 2">
    <name type="scientific">Serratia rubidaea</name>
    <name type="common">Serratia marinorubra</name>
    <dbReference type="NCBI Taxonomy" id="61652"/>
    <lineage>
        <taxon>Bacteria</taxon>
        <taxon>Pseudomonadati</taxon>
        <taxon>Pseudomonadota</taxon>
        <taxon>Gammaproteobacteria</taxon>
        <taxon>Enterobacterales</taxon>
        <taxon>Yersiniaceae</taxon>
        <taxon>Serratia</taxon>
    </lineage>
</organism>
<evidence type="ECO:0008006" key="3">
    <source>
        <dbReference type="Google" id="ProtNLM"/>
    </source>
</evidence>
<sequence length="186" mass="20790">MSTMNANHIIYIDGQPFKANEDGMWNLTEIWKTLKLATKKLPSKWDNKDAKALRSCAEISVQGKGNQSQVYGSKFATLQYAGWVSFEFSRMVYAAFEAVLAMPEVQTVVVNKMVELGHNAEAELLERHSNSDRDYAHRQMSTLFKGVDGSKPERLYKAVKAGNLTKSKALSLIPAGSVWASRVEEL</sequence>
<gene>
    <name evidence="1" type="ORF">NCTC10036_03582</name>
</gene>
<dbReference type="EMBL" id="LR134493">
    <property type="protein sequence ID" value="VEI69246.1"/>
    <property type="molecule type" value="Genomic_DNA"/>
</dbReference>
<evidence type="ECO:0000313" key="1">
    <source>
        <dbReference type="EMBL" id="VEI69246.1"/>
    </source>
</evidence>
<dbReference type="RefSeq" id="WP_126532194.1">
    <property type="nucleotide sequence ID" value="NZ_LR134493.1"/>
</dbReference>
<protein>
    <recommendedName>
        <fullName evidence="3">KilA-N domain</fullName>
    </recommendedName>
</protein>
<name>A0A3S5ARR1_SERRU</name>